<accession>A0A5C8ZAG1</accession>
<dbReference type="Gene3D" id="3.40.50.720">
    <property type="entry name" value="NAD(P)-binding Rossmann-like Domain"/>
    <property type="match status" value="1"/>
</dbReference>
<evidence type="ECO:0000256" key="1">
    <source>
        <dbReference type="RuleBase" id="RU000363"/>
    </source>
</evidence>
<dbReference type="PRINTS" id="PR00081">
    <property type="entry name" value="GDHRDH"/>
</dbReference>
<dbReference type="Pfam" id="PF00106">
    <property type="entry name" value="adh_short"/>
    <property type="match status" value="1"/>
</dbReference>
<dbReference type="PANTHER" id="PTHR45458:SF2">
    <property type="entry name" value="OXIDOREDUCTASE, SHORT CHAIN DEHYDROGENASE_REDUCTASE FAMILY SUPERFAMILY (AFU_ORTHOLOGUE AFUA_3G13450)"/>
    <property type="match status" value="1"/>
</dbReference>
<dbReference type="AlphaFoldDB" id="A0A5C8ZAG1"/>
<dbReference type="OrthoDB" id="5786478at2"/>
<evidence type="ECO:0000313" key="2">
    <source>
        <dbReference type="EMBL" id="TXR54158.1"/>
    </source>
</evidence>
<gene>
    <name evidence="2" type="ORF">FME95_06375</name>
</gene>
<comment type="similarity">
    <text evidence="1">Belongs to the short-chain dehydrogenases/reductases (SDR) family.</text>
</comment>
<dbReference type="PANTHER" id="PTHR45458">
    <property type="entry name" value="SHORT-CHAIN DEHYDROGENASE/REDUCTASE SDR"/>
    <property type="match status" value="1"/>
</dbReference>
<dbReference type="InterPro" id="IPR036291">
    <property type="entry name" value="NAD(P)-bd_dom_sf"/>
</dbReference>
<proteinExistence type="inferred from homology"/>
<keyword evidence="3" id="KW-1185">Reference proteome</keyword>
<evidence type="ECO:0000313" key="3">
    <source>
        <dbReference type="Proteomes" id="UP000321764"/>
    </source>
</evidence>
<sequence length="241" mass="25853">MQYYPIKELALRNVLITGAGKGLGRELARAFFDQGWQLFLVVRNEASQTELAEEFTTANILLSDVAKPDHELKLSAWLGDATLDVVINNAGAGSKGATLGEASAEQITSAFETNCIGVFATVKGAHKALLKSPSGMVVNISSRRGSLTMQANGAAKNSGCSYSYRISKAAQNMLTLCLADDLEDDGIRVAAIHPGRLLTDMASKDAHMTAQKSAQLISQLIINNKIKNKDYLCMETGTLAW</sequence>
<dbReference type="EMBL" id="VKAD01000001">
    <property type="protein sequence ID" value="TXR54158.1"/>
    <property type="molecule type" value="Genomic_DNA"/>
</dbReference>
<dbReference type="InterPro" id="IPR002347">
    <property type="entry name" value="SDR_fam"/>
</dbReference>
<dbReference type="GO" id="GO:0016616">
    <property type="term" value="F:oxidoreductase activity, acting on the CH-OH group of donors, NAD or NADP as acceptor"/>
    <property type="evidence" value="ECO:0007669"/>
    <property type="project" value="TreeGrafter"/>
</dbReference>
<organism evidence="2 3">
    <name type="scientific">Reinekea thalattae</name>
    <dbReference type="NCBI Taxonomy" id="2593301"/>
    <lineage>
        <taxon>Bacteria</taxon>
        <taxon>Pseudomonadati</taxon>
        <taxon>Pseudomonadota</taxon>
        <taxon>Gammaproteobacteria</taxon>
        <taxon>Oceanospirillales</taxon>
        <taxon>Saccharospirillaceae</taxon>
        <taxon>Reinekea</taxon>
    </lineage>
</organism>
<comment type="caution">
    <text evidence="2">The sequence shown here is derived from an EMBL/GenBank/DDBJ whole genome shotgun (WGS) entry which is preliminary data.</text>
</comment>
<dbReference type="PRINTS" id="PR00080">
    <property type="entry name" value="SDRFAMILY"/>
</dbReference>
<name>A0A5C8ZAG1_9GAMM</name>
<reference evidence="2 3" key="1">
    <citation type="submission" date="2019-07" db="EMBL/GenBank/DDBJ databases">
        <title>Reinekea sp. strain SSH23 genome sequencing and assembly.</title>
        <authorList>
            <person name="Kim I."/>
        </authorList>
    </citation>
    <scope>NUCLEOTIDE SEQUENCE [LARGE SCALE GENOMIC DNA]</scope>
    <source>
        <strain evidence="2 3">SSH23</strain>
    </source>
</reference>
<protein>
    <submittedName>
        <fullName evidence="2">SDR family NAD(P)-dependent oxidoreductase</fullName>
    </submittedName>
</protein>
<dbReference type="InterPro" id="IPR052184">
    <property type="entry name" value="SDR_enzymes"/>
</dbReference>
<dbReference type="Proteomes" id="UP000321764">
    <property type="component" value="Unassembled WGS sequence"/>
</dbReference>
<dbReference type="SUPFAM" id="SSF51735">
    <property type="entry name" value="NAD(P)-binding Rossmann-fold domains"/>
    <property type="match status" value="1"/>
</dbReference>